<keyword evidence="2" id="KW-0547">Nucleotide-binding</keyword>
<dbReference type="SUPFAM" id="SSF56300">
    <property type="entry name" value="Metallo-dependent phosphatases"/>
    <property type="match status" value="1"/>
</dbReference>
<dbReference type="InterPro" id="IPR006179">
    <property type="entry name" value="5_nucleotidase/apyrase"/>
</dbReference>
<dbReference type="InterPro" id="IPR029052">
    <property type="entry name" value="Metallo-depent_PP-like"/>
</dbReference>
<feature type="domain" description="Calcineurin-like phosphoesterase" evidence="3">
    <location>
        <begin position="48"/>
        <end position="286"/>
    </location>
</feature>
<dbReference type="InterPro" id="IPR004843">
    <property type="entry name" value="Calcineurin-like_PHP"/>
</dbReference>
<dbReference type="SUPFAM" id="SSF55816">
    <property type="entry name" value="5'-nucleotidase (syn. UDP-sugar hydrolase), C-terminal domain"/>
    <property type="match status" value="1"/>
</dbReference>
<evidence type="ECO:0000256" key="1">
    <source>
        <dbReference type="ARBA" id="ARBA00022729"/>
    </source>
</evidence>
<comment type="caution">
    <text evidence="5">The sequence shown here is derived from an EMBL/GenBank/DDBJ whole genome shotgun (WGS) entry which is preliminary data.</text>
</comment>
<dbReference type="GO" id="GO:0030288">
    <property type="term" value="C:outer membrane-bounded periplasmic space"/>
    <property type="evidence" value="ECO:0007669"/>
    <property type="project" value="TreeGrafter"/>
</dbReference>
<accession>A0A2S3RP76</accession>
<dbReference type="InterPro" id="IPR008334">
    <property type="entry name" value="5'-Nucleotdase_C"/>
</dbReference>
<protein>
    <submittedName>
        <fullName evidence="5">Bifunctional metallophosphatase/5'-nucleotidase</fullName>
    </submittedName>
</protein>
<feature type="domain" description="5'-Nucleotidase C-terminal" evidence="4">
    <location>
        <begin position="406"/>
        <end position="573"/>
    </location>
</feature>
<evidence type="ECO:0000313" key="5">
    <source>
        <dbReference type="EMBL" id="POB48238.1"/>
    </source>
</evidence>
<name>A0A2S3RP76_VIBVL</name>
<comment type="similarity">
    <text evidence="2">Belongs to the 5'-nucleotidase family.</text>
</comment>
<gene>
    <name evidence="5" type="ORF">CRN52_10965</name>
</gene>
<dbReference type="Pfam" id="PF00149">
    <property type="entry name" value="Metallophos"/>
    <property type="match status" value="1"/>
</dbReference>
<evidence type="ECO:0000313" key="6">
    <source>
        <dbReference type="Proteomes" id="UP000237466"/>
    </source>
</evidence>
<keyword evidence="2" id="KW-0378">Hydrolase</keyword>
<dbReference type="GO" id="GO:0009166">
    <property type="term" value="P:nucleotide catabolic process"/>
    <property type="evidence" value="ECO:0007669"/>
    <property type="project" value="InterPro"/>
</dbReference>
<evidence type="ECO:0000259" key="3">
    <source>
        <dbReference type="Pfam" id="PF00149"/>
    </source>
</evidence>
<dbReference type="PANTHER" id="PTHR11575">
    <property type="entry name" value="5'-NUCLEOTIDASE-RELATED"/>
    <property type="match status" value="1"/>
</dbReference>
<sequence length="611" mass="67464">MMLYALPMISLHNSFIKFTILSSFCSKYKGMKKEKVTMIKTNKPVTLKLAHINDTHSYFEPTSLQLKIQLQDAQIEPYVSAGGFARIATRAQQIKQEAERQNKGFLFVHAGDCFQGTLYFSLFKGKANADLLNSMGIDAMALGNHELDMGNEPVAQFVRRIDFPLLAGNWNLSAESDEKTLKISDADNIRSFDTETRAATYIIKEINGEPVALFGLSLDKMADIANPDPDTPFENAVETATATVRLLQSLGINKIILLSHLGYEGDIELASKVSGIALIVGGHSHRLQGDFSAIGLGKDDDYGLKINDTYVVQAGFHALTMGHCEIEFAADGSVKRFVGRNELLIGRRMFLDPGLNQQSDEDWYNQAADFIDGQCNVVVCKKDPDIQHLMQNKYIPRVRELQKTIIAHTDRALRHVRIPDEVGPSELAPMVAASFVHALNKRQRQVQFAIHNAGGVRNSLNSGDVSVADVAGKLLPFAVPIGCYDVQGKTIAAALEGAINNATNNGVEGTGSGSYPYTYGLSYRYCPQNPAGHRIEALQICLDGRWQPVSPLQWYRGCSSAYTMKGKEGYEAIRQMKGEGWVSNLSMADCFIEYLSDLPNVLNQQDRARHV</sequence>
<evidence type="ECO:0000259" key="4">
    <source>
        <dbReference type="Pfam" id="PF02872"/>
    </source>
</evidence>
<dbReference type="GO" id="GO:0008253">
    <property type="term" value="F:5'-nucleotidase activity"/>
    <property type="evidence" value="ECO:0007669"/>
    <property type="project" value="TreeGrafter"/>
</dbReference>
<dbReference type="GO" id="GO:0008768">
    <property type="term" value="F:UDP-sugar diphosphatase activity"/>
    <property type="evidence" value="ECO:0007669"/>
    <property type="project" value="TreeGrafter"/>
</dbReference>
<dbReference type="Pfam" id="PF02872">
    <property type="entry name" value="5_nucleotid_C"/>
    <property type="match status" value="1"/>
</dbReference>
<reference evidence="5 6" key="1">
    <citation type="journal article" date="2018" name="Front. Microbiol.">
        <title>Phylogeny of Vibrio vulnificus from the Analysis of the Core-Genome: Implications for Intra-Species Taxonomy.</title>
        <authorList>
            <person name="Roig F.J."/>
            <person name="Gonzalez-Candelas F."/>
            <person name="Sanjuan E."/>
            <person name="Fouz B."/>
            <person name="Feil E.J."/>
            <person name="Llorens C."/>
            <person name="Baker-Austin C."/>
            <person name="Oliver J.D."/>
            <person name="Danin-Poleg Y."/>
            <person name="Gibas C.J."/>
            <person name="Kashi Y."/>
            <person name="Gulig P.A."/>
            <person name="Morrison S.S."/>
            <person name="Amaro C."/>
        </authorList>
    </citation>
    <scope>NUCLEOTIDE SEQUENCE [LARGE SCALE GENOMIC DNA]</scope>
    <source>
        <strain evidence="5 6">CECT4608</strain>
    </source>
</reference>
<dbReference type="EMBL" id="PDGH01000081">
    <property type="protein sequence ID" value="POB48238.1"/>
    <property type="molecule type" value="Genomic_DNA"/>
</dbReference>
<dbReference type="PRINTS" id="PR01607">
    <property type="entry name" value="APYRASEFAMLY"/>
</dbReference>
<dbReference type="Gene3D" id="3.90.780.10">
    <property type="entry name" value="5'-Nucleotidase, C-terminal domain"/>
    <property type="match status" value="1"/>
</dbReference>
<evidence type="ECO:0000256" key="2">
    <source>
        <dbReference type="RuleBase" id="RU362119"/>
    </source>
</evidence>
<proteinExistence type="inferred from homology"/>
<dbReference type="Proteomes" id="UP000237466">
    <property type="component" value="Unassembled WGS sequence"/>
</dbReference>
<dbReference type="AlphaFoldDB" id="A0A2S3RP76"/>
<dbReference type="PANTHER" id="PTHR11575:SF24">
    <property type="entry name" value="5'-NUCLEOTIDASE"/>
    <property type="match status" value="1"/>
</dbReference>
<dbReference type="Gene3D" id="3.60.21.10">
    <property type="match status" value="1"/>
</dbReference>
<dbReference type="InterPro" id="IPR036907">
    <property type="entry name" value="5'-Nucleotdase_C_sf"/>
</dbReference>
<keyword evidence="1" id="KW-0732">Signal</keyword>
<organism evidence="5 6">
    <name type="scientific">Vibrio vulnificus</name>
    <dbReference type="NCBI Taxonomy" id="672"/>
    <lineage>
        <taxon>Bacteria</taxon>
        <taxon>Pseudomonadati</taxon>
        <taxon>Pseudomonadota</taxon>
        <taxon>Gammaproteobacteria</taxon>
        <taxon>Vibrionales</taxon>
        <taxon>Vibrionaceae</taxon>
        <taxon>Vibrio</taxon>
    </lineage>
</organism>
<dbReference type="GO" id="GO:0000166">
    <property type="term" value="F:nucleotide binding"/>
    <property type="evidence" value="ECO:0007669"/>
    <property type="project" value="UniProtKB-KW"/>
</dbReference>